<dbReference type="GeneID" id="60657005"/>
<name>A0A4U8SWR9_9HELI</name>
<dbReference type="PRINTS" id="PR01776">
    <property type="entry name" value="HPOMPFAMILY"/>
</dbReference>
<sequence>MKTIGKCVASLALVLALVVSVGVAEESGLFIGIGTGYGQSEIKTDSTKTKLDGLSFESIAGYKSFFTPAFGMRYYINFAYSNAEAKKDPKPKVIMNYGVNADMLYNVVASQSVNLGAFVGVGVGANTWAAKDNVDFKVKTGFNVALNAGLRSQFGKHHGIEVVARVPFISTTLENHRVTGEKQTGSHTYNVGARYILSF</sequence>
<dbReference type="Pfam" id="PF01856">
    <property type="entry name" value="HP_OMP"/>
    <property type="match status" value="1"/>
</dbReference>
<dbReference type="RefSeq" id="WP_004087660.1">
    <property type="nucleotide sequence ID" value="NZ_JRPE02000015.1"/>
</dbReference>
<gene>
    <name evidence="1" type="ORF">LS74_008945</name>
</gene>
<organism evidence="1 2">
    <name type="scientific">Helicobacter magdeburgensis</name>
    <dbReference type="NCBI Taxonomy" id="471858"/>
    <lineage>
        <taxon>Bacteria</taxon>
        <taxon>Pseudomonadati</taxon>
        <taxon>Campylobacterota</taxon>
        <taxon>Epsilonproteobacteria</taxon>
        <taxon>Campylobacterales</taxon>
        <taxon>Helicobacteraceae</taxon>
        <taxon>Helicobacter</taxon>
    </lineage>
</organism>
<proteinExistence type="predicted"/>
<dbReference type="SUPFAM" id="SSF56925">
    <property type="entry name" value="OMPA-like"/>
    <property type="match status" value="1"/>
</dbReference>
<dbReference type="Gene3D" id="2.40.160.20">
    <property type="match status" value="1"/>
</dbReference>
<protein>
    <submittedName>
        <fullName evidence="1">Outer membrane beta-barrel protein</fullName>
    </submittedName>
</protein>
<dbReference type="Proteomes" id="UP000029921">
    <property type="component" value="Unassembled WGS sequence"/>
</dbReference>
<evidence type="ECO:0000313" key="1">
    <source>
        <dbReference type="EMBL" id="TLD91361.1"/>
    </source>
</evidence>
<keyword evidence="2" id="KW-1185">Reference proteome</keyword>
<evidence type="ECO:0000313" key="2">
    <source>
        <dbReference type="Proteomes" id="UP000029921"/>
    </source>
</evidence>
<dbReference type="InterPro" id="IPR011250">
    <property type="entry name" value="OMP/PagP_B-barrel"/>
</dbReference>
<accession>A0A4U8SWR9</accession>
<reference evidence="1 2" key="1">
    <citation type="journal article" date="2014" name="Genome Announc.">
        <title>Draft genome sequences of eight enterohepatic helicobacter species isolated from both laboratory and wild rodents.</title>
        <authorList>
            <person name="Sheh A."/>
            <person name="Shen Z."/>
            <person name="Fox J.G."/>
        </authorList>
    </citation>
    <scope>NUCLEOTIDE SEQUENCE [LARGE SCALE GENOMIC DNA]</scope>
    <source>
        <strain evidence="1 2">MIT 96-1001</strain>
    </source>
</reference>
<dbReference type="AlphaFoldDB" id="A0A4U8SWR9"/>
<dbReference type="EMBL" id="JRPE02000015">
    <property type="protein sequence ID" value="TLD91361.1"/>
    <property type="molecule type" value="Genomic_DNA"/>
</dbReference>
<comment type="caution">
    <text evidence="1">The sequence shown here is derived from an EMBL/GenBank/DDBJ whole genome shotgun (WGS) entry which is preliminary data.</text>
</comment>
<dbReference type="InterPro" id="IPR002718">
    <property type="entry name" value="OMP_Helicobacter"/>
</dbReference>